<feature type="compositionally biased region" description="Polar residues" evidence="1">
    <location>
        <begin position="14"/>
        <end position="26"/>
    </location>
</feature>
<name>A0A2H1V075_SPOFR</name>
<feature type="region of interest" description="Disordered" evidence="1">
    <location>
        <begin position="1"/>
        <end position="28"/>
    </location>
</feature>
<gene>
    <name evidence="2" type="ORF">SFRICE_035838</name>
</gene>
<reference evidence="2" key="1">
    <citation type="submission" date="2016-07" db="EMBL/GenBank/DDBJ databases">
        <authorList>
            <person name="Bretaudeau A."/>
        </authorList>
    </citation>
    <scope>NUCLEOTIDE SEQUENCE</scope>
    <source>
        <strain evidence="2">Rice</strain>
        <tissue evidence="2">Whole body</tissue>
    </source>
</reference>
<dbReference type="AlphaFoldDB" id="A0A2H1V075"/>
<sequence>MDDDEDSSPRPVAAQQSPRRVSQNTAHEYEPLEWLETSRVPFQTVTGSPRLHVGTATGHEYSASLRAVAAASCLLQQYATRNNIRQTRAAACRQHPPPAPTSTHQPVLSHAWETAPRVPCRLYPHCGVLDSLHSEER</sequence>
<proteinExistence type="predicted"/>
<evidence type="ECO:0000313" key="2">
    <source>
        <dbReference type="EMBL" id="SOQ34250.1"/>
    </source>
</evidence>
<dbReference type="EMBL" id="ODYU01000088">
    <property type="protein sequence ID" value="SOQ34250.1"/>
    <property type="molecule type" value="Genomic_DNA"/>
</dbReference>
<protein>
    <submittedName>
        <fullName evidence="2">SFRICE_035838</fullName>
    </submittedName>
</protein>
<organism evidence="2">
    <name type="scientific">Spodoptera frugiperda</name>
    <name type="common">Fall armyworm</name>
    <dbReference type="NCBI Taxonomy" id="7108"/>
    <lineage>
        <taxon>Eukaryota</taxon>
        <taxon>Metazoa</taxon>
        <taxon>Ecdysozoa</taxon>
        <taxon>Arthropoda</taxon>
        <taxon>Hexapoda</taxon>
        <taxon>Insecta</taxon>
        <taxon>Pterygota</taxon>
        <taxon>Neoptera</taxon>
        <taxon>Endopterygota</taxon>
        <taxon>Lepidoptera</taxon>
        <taxon>Glossata</taxon>
        <taxon>Ditrysia</taxon>
        <taxon>Noctuoidea</taxon>
        <taxon>Noctuidae</taxon>
        <taxon>Amphipyrinae</taxon>
        <taxon>Spodoptera</taxon>
    </lineage>
</organism>
<evidence type="ECO:0000256" key="1">
    <source>
        <dbReference type="SAM" id="MobiDB-lite"/>
    </source>
</evidence>
<accession>A0A2H1V075</accession>